<evidence type="ECO:0000313" key="3">
    <source>
        <dbReference type="EMBL" id="QHS63543.1"/>
    </source>
</evidence>
<dbReference type="InterPro" id="IPR002656">
    <property type="entry name" value="Acyl_transf_3_dom"/>
</dbReference>
<dbReference type="KEGG" id="chih:GWR21_29360"/>
<feature type="transmembrane region" description="Helical" evidence="1">
    <location>
        <begin position="163"/>
        <end position="181"/>
    </location>
</feature>
<keyword evidence="3" id="KW-0808">Transferase</keyword>
<keyword evidence="1" id="KW-1133">Transmembrane helix</keyword>
<dbReference type="GO" id="GO:0009103">
    <property type="term" value="P:lipopolysaccharide biosynthetic process"/>
    <property type="evidence" value="ECO:0007669"/>
    <property type="project" value="TreeGrafter"/>
</dbReference>
<reference evidence="3 4" key="1">
    <citation type="submission" date="2020-01" db="EMBL/GenBank/DDBJ databases">
        <title>Complete genome sequence of Chitinophaga sp. H33E-04 isolated from quinoa roots.</title>
        <authorList>
            <person name="Weon H.-Y."/>
            <person name="Lee S.A."/>
        </authorList>
    </citation>
    <scope>NUCLEOTIDE SEQUENCE [LARGE SCALE GENOMIC DNA]</scope>
    <source>
        <strain evidence="3 4">H33E-04</strain>
    </source>
</reference>
<feature type="transmembrane region" description="Helical" evidence="1">
    <location>
        <begin position="223"/>
        <end position="242"/>
    </location>
</feature>
<keyword evidence="1" id="KW-0812">Transmembrane</keyword>
<evidence type="ECO:0000313" key="4">
    <source>
        <dbReference type="Proteomes" id="UP000476411"/>
    </source>
</evidence>
<keyword evidence="1" id="KW-0472">Membrane</keyword>
<dbReference type="GO" id="GO:0016747">
    <property type="term" value="F:acyltransferase activity, transferring groups other than amino-acyl groups"/>
    <property type="evidence" value="ECO:0007669"/>
    <property type="project" value="InterPro"/>
</dbReference>
<feature type="transmembrane region" description="Helical" evidence="1">
    <location>
        <begin position="254"/>
        <end position="273"/>
    </location>
</feature>
<proteinExistence type="predicted"/>
<dbReference type="AlphaFoldDB" id="A0A6B9ZQQ9"/>
<dbReference type="Proteomes" id="UP000476411">
    <property type="component" value="Chromosome"/>
</dbReference>
<dbReference type="EMBL" id="CP048113">
    <property type="protein sequence ID" value="QHS63543.1"/>
    <property type="molecule type" value="Genomic_DNA"/>
</dbReference>
<evidence type="ECO:0000256" key="1">
    <source>
        <dbReference type="SAM" id="Phobius"/>
    </source>
</evidence>
<organism evidence="3 4">
    <name type="scientific">Chitinophaga agri</name>
    <dbReference type="NCBI Taxonomy" id="2703787"/>
    <lineage>
        <taxon>Bacteria</taxon>
        <taxon>Pseudomonadati</taxon>
        <taxon>Bacteroidota</taxon>
        <taxon>Chitinophagia</taxon>
        <taxon>Chitinophagales</taxon>
        <taxon>Chitinophagaceae</taxon>
        <taxon>Chitinophaga</taxon>
    </lineage>
</organism>
<dbReference type="PANTHER" id="PTHR23028">
    <property type="entry name" value="ACETYLTRANSFERASE"/>
    <property type="match status" value="1"/>
</dbReference>
<protein>
    <submittedName>
        <fullName evidence="3">Acyltransferase</fullName>
    </submittedName>
</protein>
<feature type="transmembrane region" description="Helical" evidence="1">
    <location>
        <begin position="87"/>
        <end position="108"/>
    </location>
</feature>
<evidence type="ECO:0000259" key="2">
    <source>
        <dbReference type="Pfam" id="PF01757"/>
    </source>
</evidence>
<keyword evidence="3" id="KW-0012">Acyltransferase</keyword>
<name>A0A6B9ZQQ9_9BACT</name>
<dbReference type="RefSeq" id="WP_162335259.1">
    <property type="nucleotide sequence ID" value="NZ_CP048113.1"/>
</dbReference>
<keyword evidence="4" id="KW-1185">Reference proteome</keyword>
<feature type="transmembrane region" description="Helical" evidence="1">
    <location>
        <begin position="12"/>
        <end position="31"/>
    </location>
</feature>
<feature type="domain" description="Acyltransferase 3" evidence="2">
    <location>
        <begin position="13"/>
        <end position="334"/>
    </location>
</feature>
<dbReference type="GO" id="GO:0016020">
    <property type="term" value="C:membrane"/>
    <property type="evidence" value="ECO:0007669"/>
    <property type="project" value="TreeGrafter"/>
</dbReference>
<accession>A0A6B9ZQQ9</accession>
<feature type="transmembrane region" description="Helical" evidence="1">
    <location>
        <begin position="128"/>
        <end position="151"/>
    </location>
</feature>
<gene>
    <name evidence="3" type="ORF">GWR21_29360</name>
</gene>
<feature type="transmembrane region" description="Helical" evidence="1">
    <location>
        <begin position="37"/>
        <end position="58"/>
    </location>
</feature>
<dbReference type="Pfam" id="PF01757">
    <property type="entry name" value="Acyl_transf_3"/>
    <property type="match status" value="1"/>
</dbReference>
<dbReference type="InterPro" id="IPR050879">
    <property type="entry name" value="Acyltransferase_3"/>
</dbReference>
<dbReference type="PANTHER" id="PTHR23028:SF53">
    <property type="entry name" value="ACYL_TRANSF_3 DOMAIN-CONTAINING PROTEIN"/>
    <property type="match status" value="1"/>
</dbReference>
<feature type="transmembrane region" description="Helical" evidence="1">
    <location>
        <begin position="318"/>
        <end position="337"/>
    </location>
</feature>
<sequence>MYKTHTLPSRIFGLDFARTFAITLVLIAHFFKKLDHLGFGGVELFFGLSGFLIGQILWRSYSASNKWSFRHVMNFWSRRWWRTLPNYYLFLLLMLPYHYFIAGGFPPLSVLGKHLWFGQNLLSRQDGFFGVAWSLCVEEFFYLLFPLILFIINRSLPQRKSTFLIALSVIFIFSAIIREILMHQEVTTGVRGVTLARLDAIGCGVLISFWLCNAELNNLKKWIAFSLGCILFVIAYAGIYHAGSLNSATIERRYLLVISSLSFSLMLPALSMLPKPQGIFSICSKWIENISSWSYSIYLSHIPILFTVYKLIQHKVLSKAAGLLITLAVSALLFKYFETPLMKKRPKEIAS</sequence>